<evidence type="ECO:0000256" key="2">
    <source>
        <dbReference type="ARBA" id="ARBA00022679"/>
    </source>
</evidence>
<dbReference type="EMBL" id="VRMN01000017">
    <property type="protein sequence ID" value="KAA8490954.1"/>
    <property type="molecule type" value="Genomic_DNA"/>
</dbReference>
<protein>
    <recommendedName>
        <fullName evidence="3">Citrate synthase</fullName>
    </recommendedName>
</protein>
<feature type="compositionally biased region" description="Low complexity" evidence="4">
    <location>
        <begin position="396"/>
        <end position="414"/>
    </location>
</feature>
<keyword evidence="6" id="KW-1185">Reference proteome</keyword>
<dbReference type="OMA" id="HWRQQML"/>
<keyword evidence="2 3" id="KW-0808">Transferase</keyword>
<feature type="region of interest" description="Disordered" evidence="4">
    <location>
        <begin position="396"/>
        <end position="417"/>
    </location>
</feature>
<dbReference type="OrthoDB" id="435022at2759"/>
<dbReference type="PROSITE" id="PS00480">
    <property type="entry name" value="CITRATE_SYNTHASE"/>
    <property type="match status" value="1"/>
</dbReference>
<evidence type="ECO:0000256" key="1">
    <source>
        <dbReference type="ARBA" id="ARBA00010566"/>
    </source>
</evidence>
<dbReference type="InterPro" id="IPR016142">
    <property type="entry name" value="Citrate_synth-like_lrg_a-sub"/>
</dbReference>
<dbReference type="PANTHER" id="PTHR42871:SF1">
    <property type="entry name" value="CITRATE SYNTHASE"/>
    <property type="match status" value="1"/>
</dbReference>
<evidence type="ECO:0000256" key="4">
    <source>
        <dbReference type="SAM" id="MobiDB-lite"/>
    </source>
</evidence>
<comment type="similarity">
    <text evidence="1 3">Belongs to the citrate synthase family.</text>
</comment>
<evidence type="ECO:0000313" key="5">
    <source>
        <dbReference type="EMBL" id="KAA8490954.1"/>
    </source>
</evidence>
<comment type="caution">
    <text evidence="5">The sequence shown here is derived from an EMBL/GenBank/DDBJ whole genome shotgun (WGS) entry which is preliminary data.</text>
</comment>
<evidence type="ECO:0000256" key="3">
    <source>
        <dbReference type="RuleBase" id="RU000441"/>
    </source>
</evidence>
<evidence type="ECO:0000313" key="6">
    <source>
        <dbReference type="Proteomes" id="UP000324585"/>
    </source>
</evidence>
<dbReference type="Gene3D" id="1.10.230.10">
    <property type="entry name" value="Cytochrome P450-Terp, domain 2"/>
    <property type="match status" value="1"/>
</dbReference>
<dbReference type="PRINTS" id="PR00143">
    <property type="entry name" value="CITRTSNTHASE"/>
</dbReference>
<dbReference type="GO" id="GO:0046912">
    <property type="term" value="F:acyltransferase activity, acyl groups converted into alkyl on transfer"/>
    <property type="evidence" value="ECO:0007669"/>
    <property type="project" value="InterPro"/>
</dbReference>
<dbReference type="AlphaFoldDB" id="A0A5J4YJI3"/>
<dbReference type="PANTHER" id="PTHR42871">
    <property type="entry name" value="CITRATE SYNTHASE"/>
    <property type="match status" value="1"/>
</dbReference>
<dbReference type="InterPro" id="IPR036969">
    <property type="entry name" value="Citrate_synthase_sf"/>
</dbReference>
<reference evidence="6" key="1">
    <citation type="journal article" date="2019" name="Nat. Commun.">
        <title>Expansion of phycobilisome linker gene families in mesophilic red algae.</title>
        <authorList>
            <person name="Lee J."/>
            <person name="Kim D."/>
            <person name="Bhattacharya D."/>
            <person name="Yoon H.S."/>
        </authorList>
    </citation>
    <scope>NUCLEOTIDE SEQUENCE [LARGE SCALE GENOMIC DNA]</scope>
    <source>
        <strain evidence="6">CCMP 1328</strain>
    </source>
</reference>
<proteinExistence type="inferred from homology"/>
<dbReference type="InterPro" id="IPR019810">
    <property type="entry name" value="Citrate_synthase_AS"/>
</dbReference>
<dbReference type="InterPro" id="IPR016143">
    <property type="entry name" value="Citrate_synth-like_sm_a-sub"/>
</dbReference>
<dbReference type="Pfam" id="PF00285">
    <property type="entry name" value="Citrate_synt"/>
    <property type="match status" value="1"/>
</dbReference>
<gene>
    <name evidence="5" type="ORF">FVE85_9846</name>
</gene>
<dbReference type="Proteomes" id="UP000324585">
    <property type="component" value="Unassembled WGS sequence"/>
</dbReference>
<dbReference type="InterPro" id="IPR002020">
    <property type="entry name" value="Citrate_synthase"/>
</dbReference>
<dbReference type="Gene3D" id="1.10.580.10">
    <property type="entry name" value="Citrate Synthase, domain 1"/>
    <property type="match status" value="2"/>
</dbReference>
<accession>A0A5J4YJI3</accession>
<sequence>MKEQVRLEVTRALPDGSHLEAPVAAFDIDVEKSEQGERAVSAQQICEVVQQVTGRPLLFYDPGFMNTAAATSRITYVDGENGVLLYRGYPIEQLAARSSFLEVAYLLVFGELPTREQLREWSDEVMRHAFVHEALLVYERKFRYNAHPMGVLVATLASMSTYHPDANPSLHAENIFDHPAAHPDHDGKLLTHVAKIVGQIPTLASLAYRHRIGRPYNYPMPSLYADEQDDDTGRASGTGSRSKIYEQDERKKYDYTRNFLYMLDRLSEPDYQPNEELVRALDVLFIVHADHEFNCSTSTVRHLASVRVDPYSACAGGAAALYGPLHGGASEGVVRMLHRIGAKENVRSFLDRVMAKEELLVGFGHRIYKNYDPRARVLKEHAHKVFELMKSSASASSRGSVEDGMGSSGCSSDGTQQHTASTEVLIDIAEELERCALEMPYFVSRMLYPNVDFYSGVIYTAMGFPLDMFPVLFAIPRAVGWLAHYREVIQDDNLSNTRSICRPSVLYDGDDAGTASPQKAPEVDHSLLSSRRLLSRRLSSLP</sequence>
<dbReference type="SUPFAM" id="SSF48256">
    <property type="entry name" value="Citrate synthase"/>
    <property type="match status" value="1"/>
</dbReference>
<organism evidence="5 6">
    <name type="scientific">Porphyridium purpureum</name>
    <name type="common">Red alga</name>
    <name type="synonym">Porphyridium cruentum</name>
    <dbReference type="NCBI Taxonomy" id="35688"/>
    <lineage>
        <taxon>Eukaryota</taxon>
        <taxon>Rhodophyta</taxon>
        <taxon>Bangiophyceae</taxon>
        <taxon>Porphyridiales</taxon>
        <taxon>Porphyridiaceae</taxon>
        <taxon>Porphyridium</taxon>
    </lineage>
</organism>
<name>A0A5J4YJI3_PORPP</name>
<feature type="region of interest" description="Disordered" evidence="4">
    <location>
        <begin position="223"/>
        <end position="245"/>
    </location>
</feature>